<gene>
    <name evidence="3" type="ORF">JGI23_01747</name>
</gene>
<accession>A0A0P1NZR8</accession>
<dbReference type="Proteomes" id="UP000199197">
    <property type="component" value="Unassembled WGS sequence"/>
</dbReference>
<keyword evidence="4" id="KW-1185">Reference proteome</keyword>
<name>A0A0P1NZR8_9BACT</name>
<dbReference type="PANTHER" id="PTHR34477">
    <property type="entry name" value="UPF0213 PROTEIN YHBQ"/>
    <property type="match status" value="1"/>
</dbReference>
<proteinExistence type="inferred from homology"/>
<dbReference type="AlphaFoldDB" id="A0A0P1NZR8"/>
<evidence type="ECO:0000256" key="1">
    <source>
        <dbReference type="ARBA" id="ARBA00007435"/>
    </source>
</evidence>
<dbReference type="RefSeq" id="WP_092350904.1">
    <property type="nucleotide sequence ID" value="NZ_CZVW01000025.1"/>
</dbReference>
<dbReference type="OrthoDB" id="1495241at2"/>
<dbReference type="Pfam" id="PF01541">
    <property type="entry name" value="GIY-YIG"/>
    <property type="match status" value="1"/>
</dbReference>
<dbReference type="SMART" id="SM00465">
    <property type="entry name" value="GIYc"/>
    <property type="match status" value="1"/>
</dbReference>
<evidence type="ECO:0000313" key="3">
    <source>
        <dbReference type="EMBL" id="CUT04545.1"/>
    </source>
</evidence>
<keyword evidence="3" id="KW-0378">Hydrolase</keyword>
<keyword evidence="3" id="KW-0255">Endonuclease</keyword>
<dbReference type="InterPro" id="IPR000305">
    <property type="entry name" value="GIY-YIG_endonuc"/>
</dbReference>
<protein>
    <submittedName>
        <fullName evidence="3">Putative endonuclease</fullName>
    </submittedName>
</protein>
<dbReference type="CDD" id="cd10449">
    <property type="entry name" value="GIY-YIG_SLX1_like"/>
    <property type="match status" value="1"/>
</dbReference>
<dbReference type="PANTHER" id="PTHR34477:SF1">
    <property type="entry name" value="UPF0213 PROTEIN YHBQ"/>
    <property type="match status" value="1"/>
</dbReference>
<sequence length="84" mass="10104">MPYFVYILKSLKDSGYYIGHTKNVERRLREHNLGRVKSTKCRRPFKLIYTEKFETKKEAFAKEMYLKSPEGYFEKLEIVKKFGA</sequence>
<dbReference type="SUPFAM" id="SSF82771">
    <property type="entry name" value="GIY-YIG endonuclease"/>
    <property type="match status" value="1"/>
</dbReference>
<keyword evidence="3" id="KW-0540">Nuclease</keyword>
<dbReference type="InterPro" id="IPR050190">
    <property type="entry name" value="UPF0213_domain"/>
</dbReference>
<feature type="domain" description="GIY-YIG" evidence="2">
    <location>
        <begin position="1"/>
        <end position="78"/>
    </location>
</feature>
<dbReference type="EMBL" id="CZVW01000025">
    <property type="protein sequence ID" value="CUT04545.1"/>
    <property type="molecule type" value="Genomic_DNA"/>
</dbReference>
<evidence type="ECO:0000259" key="2">
    <source>
        <dbReference type="PROSITE" id="PS50164"/>
    </source>
</evidence>
<dbReference type="Gene3D" id="3.40.1440.10">
    <property type="entry name" value="GIY-YIG endonuclease"/>
    <property type="match status" value="1"/>
</dbReference>
<dbReference type="InterPro" id="IPR035901">
    <property type="entry name" value="GIY-YIG_endonuc_sf"/>
</dbReference>
<dbReference type="GO" id="GO:0004519">
    <property type="term" value="F:endonuclease activity"/>
    <property type="evidence" value="ECO:0007669"/>
    <property type="project" value="UniProtKB-KW"/>
</dbReference>
<dbReference type="PROSITE" id="PS50164">
    <property type="entry name" value="GIY_YIG"/>
    <property type="match status" value="1"/>
</dbReference>
<evidence type="ECO:0000313" key="4">
    <source>
        <dbReference type="Proteomes" id="UP000199197"/>
    </source>
</evidence>
<reference evidence="4" key="1">
    <citation type="submission" date="2015-11" db="EMBL/GenBank/DDBJ databases">
        <authorList>
            <person name="Varghese N."/>
        </authorList>
    </citation>
    <scope>NUCLEOTIDE SEQUENCE [LARGE SCALE GENOMIC DNA]</scope>
    <source>
        <strain evidence="4">JGI-23</strain>
    </source>
</reference>
<comment type="similarity">
    <text evidence="1">Belongs to the UPF0213 family.</text>
</comment>
<organism evidence="3 4">
    <name type="scientific">Candidatus Chryseopegocella kryptomonas</name>
    <dbReference type="NCBI Taxonomy" id="1633643"/>
    <lineage>
        <taxon>Bacteria</taxon>
        <taxon>Pseudomonadati</taxon>
        <taxon>Candidatus Kryptoniota</taxon>
        <taxon>Candidatus Chryseopegocella</taxon>
    </lineage>
</organism>